<keyword evidence="3" id="KW-1185">Reference proteome</keyword>
<organism evidence="2 3">
    <name type="scientific">Galerina marginata (strain CBS 339.88)</name>
    <dbReference type="NCBI Taxonomy" id="685588"/>
    <lineage>
        <taxon>Eukaryota</taxon>
        <taxon>Fungi</taxon>
        <taxon>Dikarya</taxon>
        <taxon>Basidiomycota</taxon>
        <taxon>Agaricomycotina</taxon>
        <taxon>Agaricomycetes</taxon>
        <taxon>Agaricomycetidae</taxon>
        <taxon>Agaricales</taxon>
        <taxon>Agaricineae</taxon>
        <taxon>Strophariaceae</taxon>
        <taxon>Galerina</taxon>
    </lineage>
</organism>
<evidence type="ECO:0000256" key="1">
    <source>
        <dbReference type="SAM" id="SignalP"/>
    </source>
</evidence>
<evidence type="ECO:0000313" key="2">
    <source>
        <dbReference type="EMBL" id="KDR77174.1"/>
    </source>
</evidence>
<name>A0A067TB95_GALM3</name>
<feature type="signal peptide" evidence="1">
    <location>
        <begin position="1"/>
        <end position="25"/>
    </location>
</feature>
<dbReference type="HOGENOM" id="CLU_1408856_0_0_1"/>
<gene>
    <name evidence="2" type="ORF">GALMADRAFT_155820</name>
</gene>
<proteinExistence type="predicted"/>
<evidence type="ECO:0000313" key="3">
    <source>
        <dbReference type="Proteomes" id="UP000027222"/>
    </source>
</evidence>
<keyword evidence="1" id="KW-0732">Signal</keyword>
<feature type="chain" id="PRO_5001646666" evidence="1">
    <location>
        <begin position="26"/>
        <end position="193"/>
    </location>
</feature>
<accession>A0A067TB95</accession>
<dbReference type="EMBL" id="KL142377">
    <property type="protein sequence ID" value="KDR77174.1"/>
    <property type="molecule type" value="Genomic_DNA"/>
</dbReference>
<protein>
    <submittedName>
        <fullName evidence="2">Uncharacterized protein</fullName>
    </submittedName>
</protein>
<dbReference type="Proteomes" id="UP000027222">
    <property type="component" value="Unassembled WGS sequence"/>
</dbReference>
<sequence length="193" mass="21654">MCAVNISSKPTLAWLFPLLRTGLQAYDSLVKGRFQVQVRLWRGNLIQAKLQSSPTTFPATRETCKRPAWVWRLRESDSEKFDSSEIKSDLGDVCVGDKHVVRHVRVKQIHADPAPTLFGTTLAVLDHDLVSSHLPPLMLGFSIAPRPRTNIGVTGDDINEHLSKELQLWITLRGRNEVLISSSPTIDRPQKAK</sequence>
<reference evidence="3" key="1">
    <citation type="journal article" date="2014" name="Proc. Natl. Acad. Sci. U.S.A.">
        <title>Extensive sampling of basidiomycete genomes demonstrates inadequacy of the white-rot/brown-rot paradigm for wood decay fungi.</title>
        <authorList>
            <person name="Riley R."/>
            <person name="Salamov A.A."/>
            <person name="Brown D.W."/>
            <person name="Nagy L.G."/>
            <person name="Floudas D."/>
            <person name="Held B.W."/>
            <person name="Levasseur A."/>
            <person name="Lombard V."/>
            <person name="Morin E."/>
            <person name="Otillar R."/>
            <person name="Lindquist E.A."/>
            <person name="Sun H."/>
            <person name="LaButti K.M."/>
            <person name="Schmutz J."/>
            <person name="Jabbour D."/>
            <person name="Luo H."/>
            <person name="Baker S.E."/>
            <person name="Pisabarro A.G."/>
            <person name="Walton J.D."/>
            <person name="Blanchette R.A."/>
            <person name="Henrissat B."/>
            <person name="Martin F."/>
            <person name="Cullen D."/>
            <person name="Hibbett D.S."/>
            <person name="Grigoriev I.V."/>
        </authorList>
    </citation>
    <scope>NUCLEOTIDE SEQUENCE [LARGE SCALE GENOMIC DNA]</scope>
    <source>
        <strain evidence="3">CBS 339.88</strain>
    </source>
</reference>
<dbReference type="AlphaFoldDB" id="A0A067TB95"/>